<dbReference type="Pfam" id="PF18052">
    <property type="entry name" value="Rx_N"/>
    <property type="match status" value="1"/>
</dbReference>
<dbReference type="InterPro" id="IPR038005">
    <property type="entry name" value="RX-like_CC"/>
</dbReference>
<dbReference type="GO" id="GO:0043531">
    <property type="term" value="F:ADP binding"/>
    <property type="evidence" value="ECO:0007669"/>
    <property type="project" value="InterPro"/>
</dbReference>
<sequence>MAETAVSLVRDKLIPLLTEEANLLRGVQKEVEEIRCDLDYNLAFLKGAYARALADQGTNGSHGVKVWVEKLRRAAFEVEDVIDEYMHLMAQQQHPHKHRFIGFLHRSACLIIKLKSRHDIASKIQDIRQTIRSINQRSSSFGFISSLHQGSTYISQSNTWHDPRKDSSFLKEIDVVGIHSTRDELIGRIEVGSSRRNVISIVGMGGLGKTTLAHQVYVHTKGSFDCHAWIDVSHSYIRVELLQKLMKKFYDSVPERVYAMDETIVTTRLKDYLPGKGYLVIFYDVWSINFWCDIKDGLPDDNEKIGRIEITTRYVQVANFCKISLFVHIHHLQPLPPEKAWKLFCSKDFQYELEECWESD</sequence>
<organism evidence="6 7">
    <name type="scientific">Parasponia andersonii</name>
    <name type="common">Sponia andersonii</name>
    <dbReference type="NCBI Taxonomy" id="3476"/>
    <lineage>
        <taxon>Eukaryota</taxon>
        <taxon>Viridiplantae</taxon>
        <taxon>Streptophyta</taxon>
        <taxon>Embryophyta</taxon>
        <taxon>Tracheophyta</taxon>
        <taxon>Spermatophyta</taxon>
        <taxon>Magnoliopsida</taxon>
        <taxon>eudicotyledons</taxon>
        <taxon>Gunneridae</taxon>
        <taxon>Pentapetalae</taxon>
        <taxon>rosids</taxon>
        <taxon>fabids</taxon>
        <taxon>Rosales</taxon>
        <taxon>Cannabaceae</taxon>
        <taxon>Parasponia</taxon>
    </lineage>
</organism>
<dbReference type="Gene3D" id="3.40.50.300">
    <property type="entry name" value="P-loop containing nucleotide triphosphate hydrolases"/>
    <property type="match status" value="1"/>
</dbReference>
<keyword evidence="2" id="KW-0547">Nucleotide-binding</keyword>
<dbReference type="CDD" id="cd14798">
    <property type="entry name" value="RX-CC_like"/>
    <property type="match status" value="1"/>
</dbReference>
<protein>
    <submittedName>
        <fullName evidence="6">NB-ARC domain containing protein</fullName>
    </submittedName>
</protein>
<evidence type="ECO:0000259" key="5">
    <source>
        <dbReference type="Pfam" id="PF18052"/>
    </source>
</evidence>
<dbReference type="EMBL" id="JXTB01000488">
    <property type="protein sequence ID" value="PON38696.1"/>
    <property type="molecule type" value="Genomic_DNA"/>
</dbReference>
<gene>
    <name evidence="6" type="ORF">PanWU01x14_310940</name>
</gene>
<dbReference type="OrthoDB" id="1193812at2759"/>
<dbReference type="Proteomes" id="UP000237105">
    <property type="component" value="Unassembled WGS sequence"/>
</dbReference>
<dbReference type="InterPro" id="IPR041118">
    <property type="entry name" value="Rx_N"/>
</dbReference>
<comment type="caution">
    <text evidence="6">The sequence shown here is derived from an EMBL/GenBank/DDBJ whole genome shotgun (WGS) entry which is preliminary data.</text>
</comment>
<reference evidence="7" key="1">
    <citation type="submission" date="2016-06" db="EMBL/GenBank/DDBJ databases">
        <title>Parallel loss of symbiosis genes in relatives of nitrogen-fixing non-legume Parasponia.</title>
        <authorList>
            <person name="Van Velzen R."/>
            <person name="Holmer R."/>
            <person name="Bu F."/>
            <person name="Rutten L."/>
            <person name="Van Zeijl A."/>
            <person name="Liu W."/>
            <person name="Santuari L."/>
            <person name="Cao Q."/>
            <person name="Sharma T."/>
            <person name="Shen D."/>
            <person name="Roswanjaya Y."/>
            <person name="Wardhani T."/>
            <person name="Kalhor M.S."/>
            <person name="Jansen J."/>
            <person name="Van den Hoogen J."/>
            <person name="Gungor B."/>
            <person name="Hartog M."/>
            <person name="Hontelez J."/>
            <person name="Verver J."/>
            <person name="Yang W.-C."/>
            <person name="Schijlen E."/>
            <person name="Repin R."/>
            <person name="Schilthuizen M."/>
            <person name="Schranz E."/>
            <person name="Heidstra R."/>
            <person name="Miyata K."/>
            <person name="Fedorova E."/>
            <person name="Kohlen W."/>
            <person name="Bisseling T."/>
            <person name="Smit S."/>
            <person name="Geurts R."/>
        </authorList>
    </citation>
    <scope>NUCLEOTIDE SEQUENCE [LARGE SCALE GENOMIC DNA]</scope>
    <source>
        <strain evidence="7">cv. WU1-14</strain>
    </source>
</reference>
<dbReference type="InterPro" id="IPR027417">
    <property type="entry name" value="P-loop_NTPase"/>
</dbReference>
<evidence type="ECO:0000256" key="1">
    <source>
        <dbReference type="ARBA" id="ARBA00022737"/>
    </source>
</evidence>
<accession>A0A2P5AQ68</accession>
<proteinExistence type="predicted"/>
<dbReference type="Gene3D" id="1.20.5.4130">
    <property type="match status" value="1"/>
</dbReference>
<name>A0A2P5AQ68_PARAD</name>
<dbReference type="GO" id="GO:0006952">
    <property type="term" value="P:defense response"/>
    <property type="evidence" value="ECO:0007669"/>
    <property type="project" value="UniProtKB-KW"/>
</dbReference>
<feature type="domain" description="Disease resistance N-terminal" evidence="5">
    <location>
        <begin position="5"/>
        <end position="99"/>
    </location>
</feature>
<dbReference type="SUPFAM" id="SSF52540">
    <property type="entry name" value="P-loop containing nucleoside triphosphate hydrolases"/>
    <property type="match status" value="1"/>
</dbReference>
<dbReference type="Pfam" id="PF00931">
    <property type="entry name" value="NB-ARC"/>
    <property type="match status" value="1"/>
</dbReference>
<keyword evidence="3" id="KW-0611">Plant defense</keyword>
<evidence type="ECO:0000313" key="6">
    <source>
        <dbReference type="EMBL" id="PON38696.1"/>
    </source>
</evidence>
<evidence type="ECO:0000313" key="7">
    <source>
        <dbReference type="Proteomes" id="UP000237105"/>
    </source>
</evidence>
<evidence type="ECO:0000256" key="3">
    <source>
        <dbReference type="ARBA" id="ARBA00022821"/>
    </source>
</evidence>
<dbReference type="PANTHER" id="PTHR19338">
    <property type="entry name" value="TRANSLOCASE OF INNER MITOCHONDRIAL MEMBRANE 13 HOMOLOG"/>
    <property type="match status" value="1"/>
</dbReference>
<dbReference type="PRINTS" id="PR00364">
    <property type="entry name" value="DISEASERSIST"/>
</dbReference>
<dbReference type="STRING" id="3476.A0A2P5AQ68"/>
<evidence type="ECO:0000256" key="2">
    <source>
        <dbReference type="ARBA" id="ARBA00022741"/>
    </source>
</evidence>
<dbReference type="InterPro" id="IPR002182">
    <property type="entry name" value="NB-ARC"/>
</dbReference>
<evidence type="ECO:0000259" key="4">
    <source>
        <dbReference type="Pfam" id="PF00931"/>
    </source>
</evidence>
<keyword evidence="7" id="KW-1185">Reference proteome</keyword>
<feature type="domain" description="NB-ARC" evidence="4">
    <location>
        <begin position="184"/>
        <end position="353"/>
    </location>
</feature>
<dbReference type="PANTHER" id="PTHR19338:SF32">
    <property type="entry name" value="OS06G0287500 PROTEIN"/>
    <property type="match status" value="1"/>
</dbReference>
<dbReference type="AlphaFoldDB" id="A0A2P5AQ68"/>
<keyword evidence="1" id="KW-0677">Repeat</keyword>